<dbReference type="InterPro" id="IPR036188">
    <property type="entry name" value="FAD/NAD-bd_sf"/>
</dbReference>
<keyword evidence="4" id="KW-1185">Reference proteome</keyword>
<dbReference type="AlphaFoldDB" id="A0AAW9RUM5"/>
<dbReference type="Gene3D" id="3.50.50.60">
    <property type="entry name" value="FAD/NAD(P)-binding domain"/>
    <property type="match status" value="1"/>
</dbReference>
<reference evidence="3 4" key="1">
    <citation type="submission" date="2024-04" db="EMBL/GenBank/DDBJ databases">
        <title>Novel genus in family Flammeovirgaceae.</title>
        <authorList>
            <person name="Nguyen T.H."/>
            <person name="Vuong T.Q."/>
            <person name="Le H."/>
            <person name="Kim S.-G."/>
        </authorList>
    </citation>
    <scope>NUCLEOTIDE SEQUENCE [LARGE SCALE GENOMIC DNA]</scope>
    <source>
        <strain evidence="3 4">JCM 23209</strain>
    </source>
</reference>
<keyword evidence="1" id="KW-0812">Transmembrane</keyword>
<proteinExistence type="predicted"/>
<protein>
    <submittedName>
        <fullName evidence="3">FAD-dependent oxidoreductase</fullName>
        <ecNumber evidence="3">1.-.-.-</ecNumber>
    </submittedName>
</protein>
<dbReference type="Proteomes" id="UP001403385">
    <property type="component" value="Unassembled WGS sequence"/>
</dbReference>
<dbReference type="GO" id="GO:0005737">
    <property type="term" value="C:cytoplasm"/>
    <property type="evidence" value="ECO:0007669"/>
    <property type="project" value="TreeGrafter"/>
</dbReference>
<organism evidence="3 4">
    <name type="scientific">Rapidithrix thailandica</name>
    <dbReference type="NCBI Taxonomy" id="413964"/>
    <lineage>
        <taxon>Bacteria</taxon>
        <taxon>Pseudomonadati</taxon>
        <taxon>Bacteroidota</taxon>
        <taxon>Cytophagia</taxon>
        <taxon>Cytophagales</taxon>
        <taxon>Flammeovirgaceae</taxon>
        <taxon>Rapidithrix</taxon>
    </lineage>
</organism>
<keyword evidence="3" id="KW-0560">Oxidoreductase</keyword>
<dbReference type="PANTHER" id="PTHR13847">
    <property type="entry name" value="SARCOSINE DEHYDROGENASE-RELATED"/>
    <property type="match status" value="1"/>
</dbReference>
<dbReference type="EMBL" id="JBDKWZ010000001">
    <property type="protein sequence ID" value="MEN7546775.1"/>
    <property type="molecule type" value="Genomic_DNA"/>
</dbReference>
<feature type="domain" description="FAD dependent oxidoreductase" evidence="2">
    <location>
        <begin position="14"/>
        <end position="374"/>
    </location>
</feature>
<dbReference type="RefSeq" id="WP_346819557.1">
    <property type="nucleotide sequence ID" value="NZ_JBDKWZ010000001.1"/>
</dbReference>
<feature type="transmembrane region" description="Helical" evidence="1">
    <location>
        <begin position="12"/>
        <end position="32"/>
    </location>
</feature>
<sequence>MLSYWEKDVFLQYDYILVGAGIVGLSTAIALAENQPDKSILVLERGLLPTGASTKNAGFACFGSVTEILSDLQQQPAEEVQGLIQKRWEGLQKLRTKVGDQALGYQAWGGYELILQGQAFNPDALEQVNEWLWPLFKRAVFTLDDSRITSFGFSKQQVKHIIHNPLEGQLHPGRLMHALLKQAQTQGVKVLTGAEVRQWKESKDGVELYVFDKTNEEEIIFQTDKLALCTNAFSKQLLPGLDLTPGRGMVLVTSPVPKLKIQGTFHFEEGYYYFRNIENRVLLGGGRHLALAEESTTEMKVNPLIRQKLNKLLTEVLLPNTPFSIEHEWAGVMAFGKTKQPVLCQHSARVFLGLRLGGMGVAIGMELGERLAELLDNS</sequence>
<dbReference type="PANTHER" id="PTHR13847:SF281">
    <property type="entry name" value="FAD DEPENDENT OXIDOREDUCTASE DOMAIN-CONTAINING PROTEIN"/>
    <property type="match status" value="1"/>
</dbReference>
<accession>A0AAW9RUM5</accession>
<evidence type="ECO:0000313" key="3">
    <source>
        <dbReference type="EMBL" id="MEN7546775.1"/>
    </source>
</evidence>
<dbReference type="EC" id="1.-.-.-" evidence="3"/>
<keyword evidence="1" id="KW-0472">Membrane</keyword>
<evidence type="ECO:0000256" key="1">
    <source>
        <dbReference type="SAM" id="Phobius"/>
    </source>
</evidence>
<keyword evidence="1" id="KW-1133">Transmembrane helix</keyword>
<dbReference type="InterPro" id="IPR006076">
    <property type="entry name" value="FAD-dep_OxRdtase"/>
</dbReference>
<evidence type="ECO:0000259" key="2">
    <source>
        <dbReference type="Pfam" id="PF01266"/>
    </source>
</evidence>
<evidence type="ECO:0000313" key="4">
    <source>
        <dbReference type="Proteomes" id="UP001403385"/>
    </source>
</evidence>
<gene>
    <name evidence="3" type="ORF">AAG747_02570</name>
</gene>
<dbReference type="Pfam" id="PF01266">
    <property type="entry name" value="DAO"/>
    <property type="match status" value="1"/>
</dbReference>
<dbReference type="SUPFAM" id="SSF51905">
    <property type="entry name" value="FAD/NAD(P)-binding domain"/>
    <property type="match status" value="1"/>
</dbReference>
<dbReference type="Gene3D" id="3.30.9.10">
    <property type="entry name" value="D-Amino Acid Oxidase, subunit A, domain 2"/>
    <property type="match status" value="1"/>
</dbReference>
<comment type="caution">
    <text evidence="3">The sequence shown here is derived from an EMBL/GenBank/DDBJ whole genome shotgun (WGS) entry which is preliminary data.</text>
</comment>
<name>A0AAW9RUM5_9BACT</name>
<dbReference type="GO" id="GO:0016491">
    <property type="term" value="F:oxidoreductase activity"/>
    <property type="evidence" value="ECO:0007669"/>
    <property type="project" value="UniProtKB-KW"/>
</dbReference>